<feature type="domain" description="G-protein coupled receptors family 1 profile" evidence="13">
    <location>
        <begin position="47"/>
        <end position="267"/>
    </location>
</feature>
<evidence type="ECO:0000256" key="12">
    <source>
        <dbReference type="SAM" id="Phobius"/>
    </source>
</evidence>
<keyword evidence="6 12" id="KW-0472">Membrane</keyword>
<evidence type="ECO:0000256" key="9">
    <source>
        <dbReference type="ARBA" id="ARBA00023180"/>
    </source>
</evidence>
<dbReference type="AlphaFoldDB" id="A0AAV1FZY5"/>
<keyword evidence="5 11" id="KW-0297">G-protein coupled receptor</keyword>
<dbReference type="PROSITE" id="PS50262">
    <property type="entry name" value="G_PROTEIN_RECEP_F1_2"/>
    <property type="match status" value="1"/>
</dbReference>
<keyword evidence="15" id="KW-1185">Reference proteome</keyword>
<keyword evidence="7" id="KW-1015">Disulfide bond</keyword>
<feature type="transmembrane region" description="Helical" evidence="12">
    <location>
        <begin position="107"/>
        <end position="125"/>
    </location>
</feature>
<dbReference type="InterPro" id="IPR000276">
    <property type="entry name" value="GPCR_Rhodpsn"/>
</dbReference>
<feature type="transmembrane region" description="Helical" evidence="12">
    <location>
        <begin position="248"/>
        <end position="270"/>
    </location>
</feature>
<dbReference type="Pfam" id="PF00001">
    <property type="entry name" value="7tm_1"/>
    <property type="match status" value="1"/>
</dbReference>
<accession>A0AAV1FZY5</accession>
<keyword evidence="3 11" id="KW-0812">Transmembrane</keyword>
<dbReference type="PANTHER" id="PTHR24234">
    <property type="entry name" value="LYSOPHOSPHATIDIC ACID RECEPTOR 5/SPHINGOSYLPHOSPHORYLCHOLINE RECEPTOR"/>
    <property type="match status" value="1"/>
</dbReference>
<evidence type="ECO:0000256" key="6">
    <source>
        <dbReference type="ARBA" id="ARBA00023136"/>
    </source>
</evidence>
<protein>
    <submittedName>
        <fullName evidence="14">G-protein coupled receptor 4-like</fullName>
    </submittedName>
</protein>
<evidence type="ECO:0000313" key="15">
    <source>
        <dbReference type="Proteomes" id="UP001178508"/>
    </source>
</evidence>
<evidence type="ECO:0000256" key="8">
    <source>
        <dbReference type="ARBA" id="ARBA00023170"/>
    </source>
</evidence>
<dbReference type="PANTHER" id="PTHR24234:SF8">
    <property type="entry name" value="G-PROTEIN COUPLED RECEPTOR 4-LIKE"/>
    <property type="match status" value="1"/>
</dbReference>
<evidence type="ECO:0000256" key="5">
    <source>
        <dbReference type="ARBA" id="ARBA00023040"/>
    </source>
</evidence>
<keyword evidence="2" id="KW-1003">Cell membrane</keyword>
<dbReference type="PROSITE" id="PS00237">
    <property type="entry name" value="G_PROTEIN_RECEP_F1_1"/>
    <property type="match status" value="1"/>
</dbReference>
<evidence type="ECO:0000256" key="7">
    <source>
        <dbReference type="ARBA" id="ARBA00023157"/>
    </source>
</evidence>
<evidence type="ECO:0000256" key="4">
    <source>
        <dbReference type="ARBA" id="ARBA00022989"/>
    </source>
</evidence>
<comment type="similarity">
    <text evidence="11">Belongs to the G-protein coupled receptor 1 family.</text>
</comment>
<feature type="transmembrane region" description="Helical" evidence="12">
    <location>
        <begin position="146"/>
        <end position="167"/>
    </location>
</feature>
<keyword evidence="9" id="KW-0325">Glycoprotein</keyword>
<feature type="transmembrane region" description="Helical" evidence="12">
    <location>
        <begin position="213"/>
        <end position="236"/>
    </location>
</feature>
<dbReference type="Gene3D" id="1.20.1070.10">
    <property type="entry name" value="Rhodopsin 7-helix transmembrane proteins"/>
    <property type="match status" value="1"/>
</dbReference>
<evidence type="ECO:0000313" key="14">
    <source>
        <dbReference type="EMBL" id="CAJ1066822.1"/>
    </source>
</evidence>
<evidence type="ECO:0000256" key="10">
    <source>
        <dbReference type="ARBA" id="ARBA00023224"/>
    </source>
</evidence>
<keyword evidence="8 11" id="KW-0675">Receptor</keyword>
<name>A0AAV1FZY5_XYRNO</name>
<dbReference type="InterPro" id="IPR017452">
    <property type="entry name" value="GPCR_Rhodpsn_7TM"/>
</dbReference>
<comment type="subcellular location">
    <subcellularLocation>
        <location evidence="1">Cell membrane</location>
        <topology evidence="1">Multi-pass membrane protein</topology>
    </subcellularLocation>
</comment>
<evidence type="ECO:0000256" key="1">
    <source>
        <dbReference type="ARBA" id="ARBA00004651"/>
    </source>
</evidence>
<dbReference type="PRINTS" id="PR00237">
    <property type="entry name" value="GPCRRHODOPSN"/>
</dbReference>
<feature type="transmembrane region" description="Helical" evidence="12">
    <location>
        <begin position="173"/>
        <end position="193"/>
    </location>
</feature>
<dbReference type="GO" id="GO:0005886">
    <property type="term" value="C:plasma membrane"/>
    <property type="evidence" value="ECO:0007669"/>
    <property type="project" value="UniProtKB-SubCell"/>
</dbReference>
<dbReference type="Proteomes" id="UP001178508">
    <property type="component" value="Chromosome 11"/>
</dbReference>
<feature type="transmembrane region" description="Helical" evidence="12">
    <location>
        <begin position="31"/>
        <end position="56"/>
    </location>
</feature>
<keyword evidence="10 11" id="KW-0807">Transducer</keyword>
<evidence type="ECO:0000259" key="13">
    <source>
        <dbReference type="PROSITE" id="PS50262"/>
    </source>
</evidence>
<dbReference type="EMBL" id="OY660874">
    <property type="protein sequence ID" value="CAJ1066822.1"/>
    <property type="molecule type" value="Genomic_DNA"/>
</dbReference>
<evidence type="ECO:0000256" key="11">
    <source>
        <dbReference type="RuleBase" id="RU000688"/>
    </source>
</evidence>
<keyword evidence="4 12" id="KW-1133">Transmembrane helix</keyword>
<dbReference type="SUPFAM" id="SSF81321">
    <property type="entry name" value="Family A G protein-coupled receptor-like"/>
    <property type="match status" value="1"/>
</dbReference>
<dbReference type="GO" id="GO:0004930">
    <property type="term" value="F:G protein-coupled receptor activity"/>
    <property type="evidence" value="ECO:0007669"/>
    <property type="project" value="UniProtKB-KW"/>
</dbReference>
<reference evidence="14" key="1">
    <citation type="submission" date="2023-08" db="EMBL/GenBank/DDBJ databases">
        <authorList>
            <person name="Alioto T."/>
            <person name="Alioto T."/>
            <person name="Gomez Garrido J."/>
        </authorList>
    </citation>
    <scope>NUCLEOTIDE SEQUENCE</scope>
</reference>
<evidence type="ECO:0000256" key="3">
    <source>
        <dbReference type="ARBA" id="ARBA00022692"/>
    </source>
</evidence>
<evidence type="ECO:0000256" key="2">
    <source>
        <dbReference type="ARBA" id="ARBA00022475"/>
    </source>
</evidence>
<organism evidence="14 15">
    <name type="scientific">Xyrichtys novacula</name>
    <name type="common">Pearly razorfish</name>
    <name type="synonym">Hemipteronotus novacula</name>
    <dbReference type="NCBI Taxonomy" id="13765"/>
    <lineage>
        <taxon>Eukaryota</taxon>
        <taxon>Metazoa</taxon>
        <taxon>Chordata</taxon>
        <taxon>Craniata</taxon>
        <taxon>Vertebrata</taxon>
        <taxon>Euteleostomi</taxon>
        <taxon>Actinopterygii</taxon>
        <taxon>Neopterygii</taxon>
        <taxon>Teleostei</taxon>
        <taxon>Neoteleostei</taxon>
        <taxon>Acanthomorphata</taxon>
        <taxon>Eupercaria</taxon>
        <taxon>Labriformes</taxon>
        <taxon>Labridae</taxon>
        <taxon>Xyrichtys</taxon>
    </lineage>
</organism>
<proteinExistence type="inferred from homology"/>
<feature type="transmembrane region" description="Helical" evidence="12">
    <location>
        <begin position="68"/>
        <end position="87"/>
    </location>
</feature>
<sequence>MENIYNNTTSPTEDYYDTIVPVLQYYEKINFIMYVCTCIIISIGLPLTLVTIYALYSLVRKDQVSPIYIINLLISDIIQFSIMIVWVLDPMEEIEEMEEMAVPFVDRIYECGIMTSVCFMVCVSLERYLVIVHPLWYRYKRTIKTSVTVCVMVWVTTIVFNFAVFPWVDDSVVKLTISVFLLLPFPLLIFFLVRTLKALSASVSVNSAEKRRIVGMLVSVLLIYTLLFLPITVMFLVEGAGSDISFLARSLCRLLIRLSPLADLVLYIFIRKATLGKLLASVCCCKEESNDSHTSAVNIDNI</sequence>
<gene>
    <name evidence="14" type="ORF">XNOV1_A006284</name>
</gene>